<evidence type="ECO:0000313" key="2">
    <source>
        <dbReference type="EMBL" id="KIG12093.1"/>
    </source>
</evidence>
<keyword evidence="1" id="KW-0175">Coiled coil</keyword>
<proteinExistence type="predicted"/>
<dbReference type="EMBL" id="JMCC02000151">
    <property type="protein sequence ID" value="KIG12093.1"/>
    <property type="molecule type" value="Genomic_DNA"/>
</dbReference>
<evidence type="ECO:0000313" key="3">
    <source>
        <dbReference type="Proteomes" id="UP000031599"/>
    </source>
</evidence>
<feature type="coiled-coil region" evidence="1">
    <location>
        <begin position="194"/>
        <end position="251"/>
    </location>
</feature>
<dbReference type="Proteomes" id="UP000031599">
    <property type="component" value="Unassembled WGS sequence"/>
</dbReference>
<evidence type="ECO:0000256" key="1">
    <source>
        <dbReference type="SAM" id="Coils"/>
    </source>
</evidence>
<dbReference type="AlphaFoldDB" id="A0A0C1ZMB4"/>
<reference evidence="2 3" key="1">
    <citation type="submission" date="2014-12" db="EMBL/GenBank/DDBJ databases">
        <title>Genome assembly of Enhygromyxa salina DSM 15201.</title>
        <authorList>
            <person name="Sharma G."/>
            <person name="Subramanian S."/>
        </authorList>
    </citation>
    <scope>NUCLEOTIDE SEQUENCE [LARGE SCALE GENOMIC DNA]</scope>
    <source>
        <strain evidence="2 3">DSM 15201</strain>
    </source>
</reference>
<gene>
    <name evidence="2" type="ORF">DB30_02038</name>
</gene>
<sequence>MVISASTQLTKRICVAPPAQGALLRQTNTSTRAEVDVLDVVGVGVGVDHATAEALARMYEQNERSLFLQYSMYRLCEAYMNGMLTRGSSSEILAVEMARYKAAATAAGAKLAECNKKKGKLEAIQSALIGTEPATRVQRDDLDEQISSLECEQYASDQQSASDTAALLEKRLANMDKSPSDDQGILYWIAFQNILETSVELARLDAQAARLRAQTQAALAKEAQLEAENKVKRLEASAKTLDAVREKALDNAIDRAKCADDCADKKGDNEK</sequence>
<comment type="caution">
    <text evidence="2">The sequence shown here is derived from an EMBL/GenBank/DDBJ whole genome shotgun (WGS) entry which is preliminary data.</text>
</comment>
<protein>
    <submittedName>
        <fullName evidence="2">Uncharacterized protein</fullName>
    </submittedName>
</protein>
<accession>A0A0C1ZMB4</accession>
<organism evidence="2 3">
    <name type="scientific">Enhygromyxa salina</name>
    <dbReference type="NCBI Taxonomy" id="215803"/>
    <lineage>
        <taxon>Bacteria</taxon>
        <taxon>Pseudomonadati</taxon>
        <taxon>Myxococcota</taxon>
        <taxon>Polyangia</taxon>
        <taxon>Nannocystales</taxon>
        <taxon>Nannocystaceae</taxon>
        <taxon>Enhygromyxa</taxon>
    </lineage>
</organism>
<name>A0A0C1ZMB4_9BACT</name>